<protein>
    <recommendedName>
        <fullName evidence="3 8">Cytochrome c oxidase subunit 3</fullName>
    </recommendedName>
</protein>
<evidence type="ECO:0000256" key="2">
    <source>
        <dbReference type="ARBA" id="ARBA00010581"/>
    </source>
</evidence>
<dbReference type="InterPro" id="IPR024791">
    <property type="entry name" value="Cyt_c/ubiquinol_Oxase_su3"/>
</dbReference>
<keyword evidence="6 9" id="KW-1133">Transmembrane helix</keyword>
<keyword evidence="4 8" id="KW-0812">Transmembrane</keyword>
<feature type="transmembrane region" description="Helical" evidence="9">
    <location>
        <begin position="99"/>
        <end position="123"/>
    </location>
</feature>
<dbReference type="InterPro" id="IPR013833">
    <property type="entry name" value="Cyt_c_oxidase_su3_a-hlx"/>
</dbReference>
<evidence type="ECO:0000259" key="10">
    <source>
        <dbReference type="PROSITE" id="PS50253"/>
    </source>
</evidence>
<dbReference type="Pfam" id="PF00510">
    <property type="entry name" value="COX3"/>
    <property type="match status" value="1"/>
</dbReference>
<organism evidence="11">
    <name type="scientific">Questa ersei</name>
    <dbReference type="NCBI Taxonomy" id="645998"/>
    <lineage>
        <taxon>Eukaryota</taxon>
        <taxon>Metazoa</taxon>
        <taxon>Spiralia</taxon>
        <taxon>Lophotrochozoa</taxon>
        <taxon>Annelida</taxon>
        <taxon>Polychaeta</taxon>
        <taxon>Sedentaria</taxon>
        <taxon>Scolecida</taxon>
        <taxon>Questidae</taxon>
        <taxon>Questa</taxon>
    </lineage>
</organism>
<feature type="transmembrane region" description="Helical" evidence="9">
    <location>
        <begin position="148"/>
        <end position="168"/>
    </location>
</feature>
<sequence length="282" mass="31886">MLKAKFTPMMKSNKPALSIPSTWVPTTPYFLINPSPWPVAGSFSGLLVTTGLIQWFHTNNMALLFLGLTTMLLTMFQWSRDIIRESTLSGLHTKPLLNCIRFGMILFIMSEVMFFFAFFWAFFHSSLSPTPELGCSWPPTGILPINPFTVPLLNTAVLLASGATVTWAHHSLTEKTYTEAKIALTLTISLGIYFTFLQLGEYVEASFTIADSIYGTTFFVATGFHGLHVMIGTTFLAISLIRLILNHYSSDRHFGFEAAAWYWHFVDVVWIFLFISIYWWGS</sequence>
<dbReference type="PANTHER" id="PTHR11403:SF7">
    <property type="entry name" value="CYTOCHROME C OXIDASE SUBUNIT 3"/>
    <property type="match status" value="1"/>
</dbReference>
<dbReference type="EMBL" id="FJ612452">
    <property type="protein sequence ID" value="ACR22931.1"/>
    <property type="molecule type" value="Genomic_DNA"/>
</dbReference>
<gene>
    <name evidence="11" type="primary">COX3</name>
</gene>
<evidence type="ECO:0000256" key="8">
    <source>
        <dbReference type="RuleBase" id="RU003375"/>
    </source>
</evidence>
<evidence type="ECO:0000256" key="4">
    <source>
        <dbReference type="ARBA" id="ARBA00022692"/>
    </source>
</evidence>
<dbReference type="Gene3D" id="1.10.287.70">
    <property type="match status" value="1"/>
</dbReference>
<dbReference type="Gene3D" id="1.20.120.80">
    <property type="entry name" value="Cytochrome c oxidase, subunit III, four-helix bundle"/>
    <property type="match status" value="1"/>
</dbReference>
<dbReference type="CDD" id="cd01665">
    <property type="entry name" value="Cyt_c_Oxidase_III"/>
    <property type="match status" value="1"/>
</dbReference>
<comment type="subcellular location">
    <subcellularLocation>
        <location evidence="1">Membrane</location>
        <topology evidence="1">Multi-pass membrane protein</topology>
    </subcellularLocation>
</comment>
<dbReference type="InterPro" id="IPR033945">
    <property type="entry name" value="Cyt_c_oxase_su3_dom"/>
</dbReference>
<name>C4NTU2_9ANNE</name>
<comment type="function">
    <text evidence="8">Component of the cytochrome c oxidase, the last enzyme in the mitochondrial electron transport chain which drives oxidative phosphorylation. The respiratory chain contains 3 multisubunit complexes succinate dehydrogenase (complex II, CII), ubiquinol-cytochrome c oxidoreductase (cytochrome b-c1 complex, complex III, CIII) and cytochrome c oxidase (complex IV, CIV), that cooperate to transfer electrons derived from NADH and succinate to molecular oxygen, creating an electrochemical gradient over the inner membrane that drives transmembrane transport and the ATP synthase. Cytochrome c oxidase is the component of the respiratory chain that catalyzes the reduction of oxygen to water. Electrons originating from reduced cytochrome c in the intermembrane space (IMS) are transferred via the dinuclear copper A center (CU(A)) of subunit 2 and heme A of subunit 1 to the active site in subunit 1, a binuclear center (BNC) formed by heme A3 and copper B (CU(B)). The BNC reduces molecular oxygen to 2 water molecules using 4 electrons from cytochrome c in the IMS and 4 protons from the mitochondrial matrix.</text>
</comment>
<reference evidence="11" key="1">
    <citation type="journal article" date="2009" name="Mol. Phylogenet. Evol.">
        <title>On the role of character loss in orbiniid phylogeny (Annelida): molecules vs. morphology.</title>
        <authorList>
            <person name="Bleidorn C."/>
            <person name="Hill N."/>
            <person name="Erseus C."/>
            <person name="Tiedemann R."/>
        </authorList>
    </citation>
    <scope>NUCLEOTIDE SEQUENCE</scope>
</reference>
<dbReference type="GO" id="GO:0006123">
    <property type="term" value="P:mitochondrial electron transport, cytochrome c to oxygen"/>
    <property type="evidence" value="ECO:0007669"/>
    <property type="project" value="TreeGrafter"/>
</dbReference>
<accession>C4NTU2</accession>
<evidence type="ECO:0000256" key="6">
    <source>
        <dbReference type="ARBA" id="ARBA00022989"/>
    </source>
</evidence>
<evidence type="ECO:0000256" key="9">
    <source>
        <dbReference type="SAM" id="Phobius"/>
    </source>
</evidence>
<dbReference type="GO" id="GO:0004129">
    <property type="term" value="F:cytochrome-c oxidase activity"/>
    <property type="evidence" value="ECO:0007669"/>
    <property type="project" value="InterPro"/>
</dbReference>
<evidence type="ECO:0000256" key="5">
    <source>
        <dbReference type="ARBA" id="ARBA00022967"/>
    </source>
</evidence>
<dbReference type="InterPro" id="IPR000298">
    <property type="entry name" value="Cyt_c_oxidase-like_su3"/>
</dbReference>
<feature type="transmembrane region" description="Helical" evidence="9">
    <location>
        <begin position="219"/>
        <end position="241"/>
    </location>
</feature>
<dbReference type="AlphaFoldDB" id="C4NTU2"/>
<feature type="transmembrane region" description="Helical" evidence="9">
    <location>
        <begin position="180"/>
        <end position="199"/>
    </location>
</feature>
<proteinExistence type="inferred from homology"/>
<feature type="transmembrane region" description="Helical" evidence="9">
    <location>
        <begin position="62"/>
        <end position="78"/>
    </location>
</feature>
<evidence type="ECO:0000313" key="11">
    <source>
        <dbReference type="EMBL" id="ACR22931.1"/>
    </source>
</evidence>
<comment type="similarity">
    <text evidence="2 8">Belongs to the cytochrome c oxidase subunit 3 family.</text>
</comment>
<dbReference type="GO" id="GO:0005739">
    <property type="term" value="C:mitochondrion"/>
    <property type="evidence" value="ECO:0007669"/>
    <property type="project" value="TreeGrafter"/>
</dbReference>
<dbReference type="FunFam" id="1.20.120.80:FF:000002">
    <property type="entry name" value="Cytochrome c oxidase subunit 3"/>
    <property type="match status" value="1"/>
</dbReference>
<dbReference type="GO" id="GO:0016020">
    <property type="term" value="C:membrane"/>
    <property type="evidence" value="ECO:0007669"/>
    <property type="project" value="UniProtKB-SubCell"/>
</dbReference>
<dbReference type="PROSITE" id="PS50253">
    <property type="entry name" value="COX3"/>
    <property type="match status" value="1"/>
</dbReference>
<evidence type="ECO:0000256" key="1">
    <source>
        <dbReference type="ARBA" id="ARBA00004141"/>
    </source>
</evidence>
<geneLocation type="mitochondrion" evidence="11"/>
<dbReference type="InterPro" id="IPR035973">
    <property type="entry name" value="Cyt_c_oxidase_su3-like_sf"/>
</dbReference>
<feature type="domain" description="Heme-copper oxidase subunit III family profile" evidence="10">
    <location>
        <begin position="25"/>
        <end position="282"/>
    </location>
</feature>
<evidence type="ECO:0000256" key="3">
    <source>
        <dbReference type="ARBA" id="ARBA00015944"/>
    </source>
</evidence>
<feature type="transmembrane region" description="Helical" evidence="9">
    <location>
        <begin position="261"/>
        <end position="281"/>
    </location>
</feature>
<keyword evidence="5" id="KW-1278">Translocase</keyword>
<dbReference type="PANTHER" id="PTHR11403">
    <property type="entry name" value="CYTOCHROME C OXIDASE SUBUNIT III"/>
    <property type="match status" value="1"/>
</dbReference>
<keyword evidence="7 9" id="KW-0472">Membrane</keyword>
<dbReference type="SUPFAM" id="SSF81452">
    <property type="entry name" value="Cytochrome c oxidase subunit III-like"/>
    <property type="match status" value="1"/>
</dbReference>
<evidence type="ECO:0000256" key="7">
    <source>
        <dbReference type="ARBA" id="ARBA00023136"/>
    </source>
</evidence>
<keyword evidence="8 11" id="KW-0496">Mitochondrion</keyword>